<organism evidence="2 3">
    <name type="scientific">Ancylomarina euxinus</name>
    <dbReference type="NCBI Taxonomy" id="2283627"/>
    <lineage>
        <taxon>Bacteria</taxon>
        <taxon>Pseudomonadati</taxon>
        <taxon>Bacteroidota</taxon>
        <taxon>Bacteroidia</taxon>
        <taxon>Marinilabiliales</taxon>
        <taxon>Marinifilaceae</taxon>
        <taxon>Ancylomarina</taxon>
    </lineage>
</organism>
<proteinExistence type="predicted"/>
<accession>A0A425XX09</accession>
<protein>
    <recommendedName>
        <fullName evidence="4">DUF5723 domain-containing protein</fullName>
    </recommendedName>
</protein>
<evidence type="ECO:0000256" key="1">
    <source>
        <dbReference type="SAM" id="SignalP"/>
    </source>
</evidence>
<feature type="chain" id="PRO_5019178127" description="DUF5723 domain-containing protein" evidence="1">
    <location>
        <begin position="25"/>
        <end position="461"/>
    </location>
</feature>
<dbReference type="OrthoDB" id="9765113at2"/>
<evidence type="ECO:0008006" key="4">
    <source>
        <dbReference type="Google" id="ProtNLM"/>
    </source>
</evidence>
<keyword evidence="3" id="KW-1185">Reference proteome</keyword>
<dbReference type="RefSeq" id="WP_125031977.1">
    <property type="nucleotide sequence ID" value="NZ_JAPXVP010000021.1"/>
</dbReference>
<dbReference type="Proteomes" id="UP000285794">
    <property type="component" value="Unassembled WGS sequence"/>
</dbReference>
<evidence type="ECO:0000313" key="3">
    <source>
        <dbReference type="Proteomes" id="UP000285794"/>
    </source>
</evidence>
<keyword evidence="1" id="KW-0732">Signal</keyword>
<reference evidence="2 3" key="1">
    <citation type="submission" date="2018-07" db="EMBL/GenBank/DDBJ databases">
        <title>Draft genome sequence of Ancylomarina sp. M1P.</title>
        <authorList>
            <person name="Yadav S."/>
            <person name="Villanueva L."/>
            <person name="Damste J.S.S."/>
        </authorList>
    </citation>
    <scope>NUCLEOTIDE SEQUENCE [LARGE SCALE GENOMIC DNA]</scope>
    <source>
        <strain evidence="2 3">M1P</strain>
    </source>
</reference>
<name>A0A425XX09_9BACT</name>
<dbReference type="AlphaFoldDB" id="A0A425XX09"/>
<gene>
    <name evidence="2" type="ORF">DWB61_16355</name>
</gene>
<sequence>MRKITPFILAFLFCAFFAPQKAKSQVNFEFESSFDNLNSLDSVSVFSSAFGFARIGGQNYAGVRLNPELRLGKVGVGFDIPVYFNLDDGKMFTDEFKGGTGLLRMISYLSYGKKKKDPVYIKVGQLRGEHVGYGSLVNNYSNSMSFEKRKTGISYDICIKKMFGVEGMYSDFNTGSFNLFAIRPYVRPFGASKIPVIKTLDMGFTYVKDKDKNKRYDESNDINHFLEDGMSAWSIDMGITLVNSSVFNLEWYAHYSQLRKVESDSLKTYFAAPETLASYDNGTGMGVGINANMKVIGNLFKLNARIERLWYSDNYMPQFFDAMYELNKDAKIAQLGRAEKQEGIYGSLNASILDKIIVGGNLLLPDDISETSPAFMQLHLRTKDLFDRILIEGSYSKGNLTKLDDAFRFDENSLALMRFAYKVSPILYTGIDYRWAWVEKDNGKYKIDNSVMPYVALKFNF</sequence>
<comment type="caution">
    <text evidence="2">The sequence shown here is derived from an EMBL/GenBank/DDBJ whole genome shotgun (WGS) entry which is preliminary data.</text>
</comment>
<evidence type="ECO:0000313" key="2">
    <source>
        <dbReference type="EMBL" id="RRG19173.1"/>
    </source>
</evidence>
<feature type="signal peptide" evidence="1">
    <location>
        <begin position="1"/>
        <end position="24"/>
    </location>
</feature>
<dbReference type="EMBL" id="QQWG01000024">
    <property type="protein sequence ID" value="RRG19173.1"/>
    <property type="molecule type" value="Genomic_DNA"/>
</dbReference>